<evidence type="ECO:0000313" key="4">
    <source>
        <dbReference type="Proteomes" id="UP000016587"/>
    </source>
</evidence>
<name>T2GEH3_MEGG1</name>
<evidence type="ECO:0000313" key="3">
    <source>
        <dbReference type="EMBL" id="AGW14673.1"/>
    </source>
</evidence>
<feature type="compositionally biased region" description="Basic and acidic residues" evidence="1">
    <location>
        <begin position="48"/>
        <end position="62"/>
    </location>
</feature>
<dbReference type="HOGENOM" id="CLU_2368265_0_0_7"/>
<dbReference type="EMBL" id="CP006585">
    <property type="protein sequence ID" value="AGW14673.1"/>
    <property type="molecule type" value="Genomic_DNA"/>
</dbReference>
<accession>T2GEH3</accession>
<sequence length="95" mass="10856">MIAVISGVIALVLIHGQLQQPPEYQTREALLQHLEAIRHPQPPPTRAGDPHARMDTNRDGRLTREEWDAFMTVHDEDYMPCHRGQGEKDDTVPRP</sequence>
<organism evidence="3 4">
    <name type="scientific">Megalodesulfovibrio gigas (strain ATCC 19364 / DSM 1382 / NCIMB 9332 / VKM B-1759)</name>
    <name type="common">Desulfovibrio gigas</name>
    <dbReference type="NCBI Taxonomy" id="1121448"/>
    <lineage>
        <taxon>Bacteria</taxon>
        <taxon>Pseudomonadati</taxon>
        <taxon>Thermodesulfobacteriota</taxon>
        <taxon>Desulfovibrionia</taxon>
        <taxon>Desulfovibrionales</taxon>
        <taxon>Desulfovibrionaceae</taxon>
        <taxon>Megalodesulfovibrio</taxon>
    </lineage>
</organism>
<dbReference type="AlphaFoldDB" id="T2GEH3"/>
<dbReference type="InterPro" id="IPR018247">
    <property type="entry name" value="EF_Hand_1_Ca_BS"/>
</dbReference>
<dbReference type="KEGG" id="dgg:DGI_2948"/>
<dbReference type="RefSeq" id="WP_021761726.1">
    <property type="nucleotide sequence ID" value="NC_022444.1"/>
</dbReference>
<dbReference type="PROSITE" id="PS00018">
    <property type="entry name" value="EF_HAND_1"/>
    <property type="match status" value="1"/>
</dbReference>
<dbReference type="InterPro" id="IPR002048">
    <property type="entry name" value="EF_hand_dom"/>
</dbReference>
<feature type="region of interest" description="Disordered" evidence="1">
    <location>
        <begin position="39"/>
        <end position="62"/>
    </location>
</feature>
<reference evidence="3 4" key="1">
    <citation type="journal article" date="2013" name="J. Bacteriol.">
        <title>Roles of HynAB and Ech, the only two hydrogenases found in the model sulfate reducer Desulfovibrio gigas.</title>
        <authorList>
            <person name="Morais-Silva F.O."/>
            <person name="Santos C.I."/>
            <person name="Rodrigues R."/>
            <person name="Pereira I.A."/>
            <person name="Rodrigues-Pousada C."/>
        </authorList>
    </citation>
    <scope>NUCLEOTIDE SEQUENCE [LARGE SCALE GENOMIC DNA]</scope>
    <source>
        <strain evidence="4">ATCC 19364 / DSM 1382 / NCIMB 9332 / VKM B-1759</strain>
    </source>
</reference>
<dbReference type="GO" id="GO:0005509">
    <property type="term" value="F:calcium ion binding"/>
    <property type="evidence" value="ECO:0007669"/>
    <property type="project" value="InterPro"/>
</dbReference>
<dbReference type="STRING" id="1121448.DGI_2948"/>
<gene>
    <name evidence="3" type="ORF">DGI_2948</name>
</gene>
<dbReference type="PATRIC" id="fig|1121448.10.peg.2910"/>
<proteinExistence type="predicted"/>
<protein>
    <recommendedName>
        <fullName evidence="2">EF-hand domain-containing protein</fullName>
    </recommendedName>
</protein>
<reference evidence="4" key="2">
    <citation type="submission" date="2013-07" db="EMBL/GenBank/DDBJ databases">
        <authorList>
            <person name="Morais-Silva F.O."/>
            <person name="Rezende A.M."/>
            <person name="Pimentel C."/>
            <person name="Resende D.M."/>
            <person name="Santos C.I."/>
            <person name="Clemente C."/>
            <person name="de Oliveira L.M."/>
            <person name="da Silva S.M."/>
            <person name="Costa D.A."/>
            <person name="Varela-Raposo A."/>
            <person name="Horacio E.C.A."/>
            <person name="Matos M."/>
            <person name="Flores O."/>
            <person name="Ruiz J.C."/>
            <person name="Rodrigues-Pousada C."/>
        </authorList>
    </citation>
    <scope>NUCLEOTIDE SEQUENCE [LARGE SCALE GENOMIC DNA]</scope>
    <source>
        <strain evidence="4">ATCC 19364 / DSM 1382 / NCIMB 9332 / VKM B-1759</strain>
    </source>
</reference>
<dbReference type="PROSITE" id="PS50222">
    <property type="entry name" value="EF_HAND_2"/>
    <property type="match status" value="1"/>
</dbReference>
<evidence type="ECO:0000256" key="1">
    <source>
        <dbReference type="SAM" id="MobiDB-lite"/>
    </source>
</evidence>
<dbReference type="Proteomes" id="UP000016587">
    <property type="component" value="Chromosome"/>
</dbReference>
<feature type="domain" description="EF-hand" evidence="2">
    <location>
        <begin position="52"/>
        <end position="77"/>
    </location>
</feature>
<evidence type="ECO:0000259" key="2">
    <source>
        <dbReference type="PROSITE" id="PS50222"/>
    </source>
</evidence>
<keyword evidence="4" id="KW-1185">Reference proteome</keyword>